<accession>A0ABT9J0M6</accession>
<dbReference type="InterPro" id="IPR050535">
    <property type="entry name" value="DNA_Repair-Maintenance_Comp"/>
</dbReference>
<gene>
    <name evidence="3" type="ORF">Q5Y73_10675</name>
</gene>
<keyword evidence="1 3" id="KW-0378">Hydrolase</keyword>
<name>A0ABT9J0M6_9BACL</name>
<dbReference type="GO" id="GO:0004527">
    <property type="term" value="F:exonuclease activity"/>
    <property type="evidence" value="ECO:0007669"/>
    <property type="project" value="UniProtKB-KW"/>
</dbReference>
<dbReference type="EC" id="3.1.-.-" evidence="3"/>
<comment type="caution">
    <text evidence="3">The sequence shown here is derived from an EMBL/GenBank/DDBJ whole genome shotgun (WGS) entry which is preliminary data.</text>
</comment>
<evidence type="ECO:0000313" key="4">
    <source>
        <dbReference type="Proteomes" id="UP001231941"/>
    </source>
</evidence>
<dbReference type="Pfam" id="PF00149">
    <property type="entry name" value="Metallophos"/>
    <property type="match status" value="1"/>
</dbReference>
<keyword evidence="4" id="KW-1185">Reference proteome</keyword>
<dbReference type="InterPro" id="IPR029052">
    <property type="entry name" value="Metallo-depent_PP-like"/>
</dbReference>
<dbReference type="Gene3D" id="3.60.21.10">
    <property type="match status" value="1"/>
</dbReference>
<keyword evidence="3" id="KW-0540">Nuclease</keyword>
<protein>
    <submittedName>
        <fullName evidence="3">DNA repair exonuclease</fullName>
        <ecNumber evidence="3">3.1.-.-</ecNumber>
    </submittedName>
</protein>
<sequence length="428" mass="49795">MRSFRFIHAADLHLDSPFRGYMSIPSAEITSCIKESTFTAFRSLVDLAIREEVQFVVLSGDIYDLSDRSLRAQIRFQREMLRLGQYNIQVFIIHGNHDPEDGNRADLKWPAHVHFFSSKQADMIPVYDSNGNELAHIYGISYPTKSVKNSLIPKFKIIDSNQYNIALLHTNLDSNPSHDNYAPSRKEDMLKLNVNYWALGHIHTRQIVHEYPHIVYPGNIQGRSIRELGERGCYLVEVDETKSTQLTFYALDAVRWFHKRINISHLINEQELKDAIELGLKEIEEEMGDRASVVRFTFEGRGPLHYLLNEEINVKELLLEYNENTLQWLNDEQTFTWIESLKINTSPDISKEQFMNESHYLSDLIRISQHLSNDMDQLQTFGDEALSSLKSHLKAGKYIRDMNSEKQLLEWLENAEELALHLLVEQEK</sequence>
<dbReference type="SUPFAM" id="SSF56300">
    <property type="entry name" value="Metallo-dependent phosphatases"/>
    <property type="match status" value="1"/>
</dbReference>
<dbReference type="InterPro" id="IPR014576">
    <property type="entry name" value="Pesterase_YhaO"/>
</dbReference>
<dbReference type="InterPro" id="IPR041796">
    <property type="entry name" value="Mre11_N"/>
</dbReference>
<dbReference type="RefSeq" id="WP_305991879.1">
    <property type="nucleotide sequence ID" value="NZ_JAVAMP010000003.1"/>
</dbReference>
<dbReference type="CDD" id="cd00840">
    <property type="entry name" value="MPP_Mre11_N"/>
    <property type="match status" value="1"/>
</dbReference>
<evidence type="ECO:0000256" key="1">
    <source>
        <dbReference type="ARBA" id="ARBA00022801"/>
    </source>
</evidence>
<evidence type="ECO:0000313" key="3">
    <source>
        <dbReference type="EMBL" id="MDP5274575.1"/>
    </source>
</evidence>
<reference evidence="3 4" key="1">
    <citation type="submission" date="2023-08" db="EMBL/GenBank/DDBJ databases">
        <authorList>
            <person name="Park J.-S."/>
        </authorList>
    </citation>
    <scope>NUCLEOTIDE SEQUENCE [LARGE SCALE GENOMIC DNA]</scope>
    <source>
        <strain evidence="3 4">2205SS18-9</strain>
    </source>
</reference>
<dbReference type="PANTHER" id="PTHR30337:SF7">
    <property type="entry name" value="PHOSPHOESTERASE"/>
    <property type="match status" value="1"/>
</dbReference>
<feature type="domain" description="Calcineurin-like phosphoesterase" evidence="2">
    <location>
        <begin position="4"/>
        <end position="204"/>
    </location>
</feature>
<organism evidence="3 4">
    <name type="scientific">Chengkuizengella axinellae</name>
    <dbReference type="NCBI Taxonomy" id="3064388"/>
    <lineage>
        <taxon>Bacteria</taxon>
        <taxon>Bacillati</taxon>
        <taxon>Bacillota</taxon>
        <taxon>Bacilli</taxon>
        <taxon>Bacillales</taxon>
        <taxon>Paenibacillaceae</taxon>
        <taxon>Chengkuizengella</taxon>
    </lineage>
</organism>
<dbReference type="Proteomes" id="UP001231941">
    <property type="component" value="Unassembled WGS sequence"/>
</dbReference>
<dbReference type="PANTHER" id="PTHR30337">
    <property type="entry name" value="COMPONENT OF ATP-DEPENDENT DSDNA EXONUCLEASE"/>
    <property type="match status" value="1"/>
</dbReference>
<dbReference type="InterPro" id="IPR004843">
    <property type="entry name" value="Calcineurin-like_PHP"/>
</dbReference>
<keyword evidence="3" id="KW-0269">Exonuclease</keyword>
<dbReference type="PIRSF" id="PIRSF033091">
    <property type="entry name" value="Pesterase_YhaO"/>
    <property type="match status" value="1"/>
</dbReference>
<proteinExistence type="predicted"/>
<dbReference type="EMBL" id="JAVAMP010000003">
    <property type="protein sequence ID" value="MDP5274575.1"/>
    <property type="molecule type" value="Genomic_DNA"/>
</dbReference>
<evidence type="ECO:0000259" key="2">
    <source>
        <dbReference type="Pfam" id="PF00149"/>
    </source>
</evidence>